<dbReference type="InterPro" id="IPR050417">
    <property type="entry name" value="Sugar_Epim/Isomerase"/>
</dbReference>
<dbReference type="Gene3D" id="3.20.20.150">
    <property type="entry name" value="Divalent-metal-dependent TIM barrel enzymes"/>
    <property type="match status" value="1"/>
</dbReference>
<accession>A0A316HGM7</accession>
<dbReference type="Pfam" id="PF01261">
    <property type="entry name" value="AP_endonuc_2"/>
    <property type="match status" value="1"/>
</dbReference>
<evidence type="ECO:0000313" key="3">
    <source>
        <dbReference type="EMBL" id="PWK79160.1"/>
    </source>
</evidence>
<keyword evidence="3" id="KW-0670">Pyruvate</keyword>
<protein>
    <submittedName>
        <fullName evidence="3">Hydroxypyruvate isomerase</fullName>
    </submittedName>
</protein>
<evidence type="ECO:0000259" key="2">
    <source>
        <dbReference type="Pfam" id="PF01261"/>
    </source>
</evidence>
<keyword evidence="4" id="KW-1185">Reference proteome</keyword>
<dbReference type="InterPro" id="IPR036237">
    <property type="entry name" value="Xyl_isomerase-like_sf"/>
</dbReference>
<dbReference type="PANTHER" id="PTHR43489:SF3">
    <property type="entry name" value="XYLOSE ISOMERASE DOMAIN PROTEIN TIM BARREL"/>
    <property type="match status" value="1"/>
</dbReference>
<organism evidence="3 4">
    <name type="scientific">Mucilaginibacter oryzae</name>
    <dbReference type="NCBI Taxonomy" id="468058"/>
    <lineage>
        <taxon>Bacteria</taxon>
        <taxon>Pseudomonadati</taxon>
        <taxon>Bacteroidota</taxon>
        <taxon>Sphingobacteriia</taxon>
        <taxon>Sphingobacteriales</taxon>
        <taxon>Sphingobacteriaceae</taxon>
        <taxon>Mucilaginibacter</taxon>
    </lineage>
</organism>
<dbReference type="Proteomes" id="UP000245678">
    <property type="component" value="Unassembled WGS sequence"/>
</dbReference>
<dbReference type="InterPro" id="IPR013022">
    <property type="entry name" value="Xyl_isomerase-like_TIM-brl"/>
</dbReference>
<evidence type="ECO:0000256" key="1">
    <source>
        <dbReference type="ARBA" id="ARBA00023235"/>
    </source>
</evidence>
<dbReference type="SUPFAM" id="SSF51658">
    <property type="entry name" value="Xylose isomerase-like"/>
    <property type="match status" value="1"/>
</dbReference>
<feature type="domain" description="Xylose isomerase-like TIM barrel" evidence="2">
    <location>
        <begin position="70"/>
        <end position="280"/>
    </location>
</feature>
<dbReference type="AlphaFoldDB" id="A0A316HGM7"/>
<proteinExistence type="predicted"/>
<comment type="caution">
    <text evidence="3">The sequence shown here is derived from an EMBL/GenBank/DDBJ whole genome shotgun (WGS) entry which is preliminary data.</text>
</comment>
<evidence type="ECO:0000313" key="4">
    <source>
        <dbReference type="Proteomes" id="UP000245678"/>
    </source>
</evidence>
<keyword evidence="1 3" id="KW-0413">Isomerase</keyword>
<reference evidence="3 4" key="1">
    <citation type="submission" date="2018-05" db="EMBL/GenBank/DDBJ databases">
        <title>Genomic Encyclopedia of Archaeal and Bacterial Type Strains, Phase II (KMG-II): from individual species to whole genera.</title>
        <authorList>
            <person name="Goeker M."/>
        </authorList>
    </citation>
    <scope>NUCLEOTIDE SEQUENCE [LARGE SCALE GENOMIC DNA]</scope>
    <source>
        <strain evidence="3 4">DSM 19975</strain>
    </source>
</reference>
<dbReference type="RefSeq" id="WP_109607372.1">
    <property type="nucleotide sequence ID" value="NZ_QGHA01000002.1"/>
</dbReference>
<dbReference type="GO" id="GO:0016853">
    <property type="term" value="F:isomerase activity"/>
    <property type="evidence" value="ECO:0007669"/>
    <property type="project" value="UniProtKB-KW"/>
</dbReference>
<dbReference type="EMBL" id="QGHA01000002">
    <property type="protein sequence ID" value="PWK79160.1"/>
    <property type="molecule type" value="Genomic_DNA"/>
</dbReference>
<gene>
    <name evidence="3" type="ORF">LX99_01616</name>
</gene>
<name>A0A316HGM7_9SPHI</name>
<dbReference type="PANTHER" id="PTHR43489">
    <property type="entry name" value="ISOMERASE"/>
    <property type="match status" value="1"/>
</dbReference>
<sequence length="299" mass="33398">MSSNQNRRSAIKSMIAGTAAIGASGVLSSFTKTETEEQNMQAADKLKGNINHAVCRWCYGDISVDQLCAAAKEIGIKGIDLVGPSDWPTLKKYGLFSSMCNGAEINLTDGFGDKEFHAKLHENYTKMIPLVAEAGYKNLICFSGSRRGKTDEEGWNNCVEGLKPMVALAEKHNVVLVMELLNSKIDHKDYQCDRVEWGAELCRRLGSENFKLLYDIYHMQIDEGDVIRNIRANYQYIAHYHTGGVPGRNEIDETQELYYPAIMRAIVEVGHKGFVAQEFIPKQKDKLASLKKAVHICDV</sequence>